<dbReference type="EMBL" id="VSSQ01004184">
    <property type="protein sequence ID" value="MPM24088.1"/>
    <property type="molecule type" value="Genomic_DNA"/>
</dbReference>
<dbReference type="GO" id="GO:0003677">
    <property type="term" value="F:DNA binding"/>
    <property type="evidence" value="ECO:0007669"/>
    <property type="project" value="UniProtKB-KW"/>
</dbReference>
<name>A0A644Y807_9ZZZZ</name>
<evidence type="ECO:0000256" key="2">
    <source>
        <dbReference type="ARBA" id="ARBA00023125"/>
    </source>
</evidence>
<dbReference type="CDD" id="cd07377">
    <property type="entry name" value="WHTH_GntR"/>
    <property type="match status" value="1"/>
</dbReference>
<organism evidence="5">
    <name type="scientific">bioreactor metagenome</name>
    <dbReference type="NCBI Taxonomy" id="1076179"/>
    <lineage>
        <taxon>unclassified sequences</taxon>
        <taxon>metagenomes</taxon>
        <taxon>ecological metagenomes</taxon>
    </lineage>
</organism>
<feature type="domain" description="HTH gntR-type" evidence="4">
    <location>
        <begin position="13"/>
        <end position="81"/>
    </location>
</feature>
<protein>
    <submittedName>
        <fullName evidence="5">HTH-type transcriptional regulator LutR</fullName>
    </submittedName>
</protein>
<dbReference type="SUPFAM" id="SSF48008">
    <property type="entry name" value="GntR ligand-binding domain-like"/>
    <property type="match status" value="1"/>
</dbReference>
<keyword evidence="1" id="KW-0805">Transcription regulation</keyword>
<evidence type="ECO:0000256" key="1">
    <source>
        <dbReference type="ARBA" id="ARBA00023015"/>
    </source>
</evidence>
<dbReference type="InterPro" id="IPR008920">
    <property type="entry name" value="TF_FadR/GntR_C"/>
</dbReference>
<dbReference type="InterPro" id="IPR011711">
    <property type="entry name" value="GntR_C"/>
</dbReference>
<dbReference type="Gene3D" id="1.10.10.10">
    <property type="entry name" value="Winged helix-like DNA-binding domain superfamily/Winged helix DNA-binding domain"/>
    <property type="match status" value="1"/>
</dbReference>
<dbReference type="InterPro" id="IPR036388">
    <property type="entry name" value="WH-like_DNA-bd_sf"/>
</dbReference>
<evidence type="ECO:0000259" key="4">
    <source>
        <dbReference type="PROSITE" id="PS50949"/>
    </source>
</evidence>
<dbReference type="Pfam" id="PF00392">
    <property type="entry name" value="GntR"/>
    <property type="match status" value="1"/>
</dbReference>
<gene>
    <name evidence="5" type="primary">lutR_23</name>
    <name evidence="5" type="ORF">SDC9_70569</name>
</gene>
<dbReference type="PROSITE" id="PS50949">
    <property type="entry name" value="HTH_GNTR"/>
    <property type="match status" value="1"/>
</dbReference>
<reference evidence="5" key="1">
    <citation type="submission" date="2019-08" db="EMBL/GenBank/DDBJ databases">
        <authorList>
            <person name="Kucharzyk K."/>
            <person name="Murdoch R.W."/>
            <person name="Higgins S."/>
            <person name="Loffler F."/>
        </authorList>
    </citation>
    <scope>NUCLEOTIDE SEQUENCE</scope>
</reference>
<dbReference type="PANTHER" id="PTHR43537:SF5">
    <property type="entry name" value="UXU OPERON TRANSCRIPTIONAL REGULATOR"/>
    <property type="match status" value="1"/>
</dbReference>
<dbReference type="SMART" id="SM00895">
    <property type="entry name" value="FCD"/>
    <property type="match status" value="1"/>
</dbReference>
<keyword evidence="3" id="KW-0804">Transcription</keyword>
<dbReference type="AlphaFoldDB" id="A0A644Y807"/>
<accession>A0A644Y807</accession>
<comment type="caution">
    <text evidence="5">The sequence shown here is derived from an EMBL/GenBank/DDBJ whole genome shotgun (WGS) entry which is preliminary data.</text>
</comment>
<evidence type="ECO:0000313" key="5">
    <source>
        <dbReference type="EMBL" id="MPM24088.1"/>
    </source>
</evidence>
<evidence type="ECO:0000256" key="3">
    <source>
        <dbReference type="ARBA" id="ARBA00023163"/>
    </source>
</evidence>
<dbReference type="PRINTS" id="PR00035">
    <property type="entry name" value="HTHGNTR"/>
</dbReference>
<keyword evidence="2" id="KW-0238">DNA-binding</keyword>
<dbReference type="PANTHER" id="PTHR43537">
    <property type="entry name" value="TRANSCRIPTIONAL REGULATOR, GNTR FAMILY"/>
    <property type="match status" value="1"/>
</dbReference>
<dbReference type="Pfam" id="PF07729">
    <property type="entry name" value="FCD"/>
    <property type="match status" value="1"/>
</dbReference>
<dbReference type="Gene3D" id="1.20.120.530">
    <property type="entry name" value="GntR ligand-binding domain-like"/>
    <property type="match status" value="1"/>
</dbReference>
<dbReference type="InterPro" id="IPR036390">
    <property type="entry name" value="WH_DNA-bd_sf"/>
</dbReference>
<dbReference type="SMART" id="SM00345">
    <property type="entry name" value="HTH_GNTR"/>
    <property type="match status" value="1"/>
</dbReference>
<dbReference type="InterPro" id="IPR000524">
    <property type="entry name" value="Tscrpt_reg_HTH_GntR"/>
</dbReference>
<dbReference type="SUPFAM" id="SSF46785">
    <property type="entry name" value="Winged helix' DNA-binding domain"/>
    <property type="match status" value="1"/>
</dbReference>
<sequence>MPQHSTMKIVKQQKVSSQVYDQLLERIKTHKWDEGTKLPSENELRLEMGVSRISIREAMQKLTALGIVETRQGEGSFVKKVTSDSYKDMMLPMFMINKNSLEEILEYRLVMEVGATEIAASRITASELAELEAIVERMEHNDSDVKTFSHDDMMFHMAISKATKNQMLINVSVFMQDLLAASMESIVTHLGMKDGKYFHRLILEEMKKGNRAGAVAAMREHVAKTVDRVSELSEL</sequence>
<proteinExistence type="predicted"/>
<dbReference type="GO" id="GO:0003700">
    <property type="term" value="F:DNA-binding transcription factor activity"/>
    <property type="evidence" value="ECO:0007669"/>
    <property type="project" value="InterPro"/>
</dbReference>